<feature type="region of interest" description="Disordered" evidence="1">
    <location>
        <begin position="301"/>
        <end position="341"/>
    </location>
</feature>
<feature type="transmembrane region" description="Helical" evidence="2">
    <location>
        <begin position="265"/>
        <end position="288"/>
    </location>
</feature>
<accession>A0ABY6MSK8</accession>
<evidence type="ECO:0000313" key="4">
    <source>
        <dbReference type="Proteomes" id="UP001163266"/>
    </source>
</evidence>
<feature type="transmembrane region" description="Helical" evidence="2">
    <location>
        <begin position="191"/>
        <end position="217"/>
    </location>
</feature>
<protein>
    <submittedName>
        <fullName evidence="3">Zinc ribbon domain-containing protein</fullName>
    </submittedName>
</protein>
<feature type="transmembrane region" description="Helical" evidence="2">
    <location>
        <begin position="27"/>
        <end position="45"/>
    </location>
</feature>
<organism evidence="3 4">
    <name type="scientific">Caldimonas aquatica</name>
    <dbReference type="NCBI Taxonomy" id="376175"/>
    <lineage>
        <taxon>Bacteria</taxon>
        <taxon>Pseudomonadati</taxon>
        <taxon>Pseudomonadota</taxon>
        <taxon>Betaproteobacteria</taxon>
        <taxon>Burkholderiales</taxon>
        <taxon>Sphaerotilaceae</taxon>
        <taxon>Caldimonas</taxon>
    </lineage>
</organism>
<keyword evidence="2" id="KW-0812">Transmembrane</keyword>
<keyword evidence="2" id="KW-0472">Membrane</keyword>
<sequence length="400" mass="41178">MPVSRHLPKEALRGLWASLRAVRDGPALGMLSATYAAAGLLLAMVQQSVAAERWGFAWGYGAAMLAVAFYGGNAAGILLMDDARGAPRRTAAAALRQSLRTAHRLLGVMALVAVTYAAGLGLLALVLVMCRTPWLGPLMYTVVLPAGVVVSGLAWLALPAVIVPLAAPAVWDGVETLSVLQRLYGLVRHRLLEVLLLMLGVGVLASFVAAVVVFVIAAGGQTLAAMSRLILGAEVPLAQWMAGLFGYGVRSLASAGVDLRGQPHALAGLVGGGVVFVLSLVLPSLVYLRGACAVYLSQEGREPEVPGLGPRSEPSERGAPVRSPAGAAAGRAAGDGILTGPEPQLETTIMMARAPAQAPTPGRAVDVLLPLDEPARQDCRACGAPMARGDRFCAACGARA</sequence>
<feature type="transmembrane region" description="Helical" evidence="2">
    <location>
        <begin position="105"/>
        <end position="128"/>
    </location>
</feature>
<reference evidence="3" key="1">
    <citation type="submission" date="2022-10" db="EMBL/GenBank/DDBJ databases">
        <title>Complete genome sequence of Schlegelella aquatica LMG 23380.</title>
        <authorList>
            <person name="Musilova J."/>
            <person name="Kourilova X."/>
            <person name="Bezdicek M."/>
            <person name="Hermankova K."/>
            <person name="Obruca S."/>
            <person name="Sedlar K."/>
        </authorList>
    </citation>
    <scope>NUCLEOTIDE SEQUENCE</scope>
    <source>
        <strain evidence="3">LMG 23380</strain>
    </source>
</reference>
<keyword evidence="2" id="KW-1133">Transmembrane helix</keyword>
<evidence type="ECO:0000313" key="3">
    <source>
        <dbReference type="EMBL" id="UZD55000.1"/>
    </source>
</evidence>
<feature type="transmembrane region" description="Helical" evidence="2">
    <location>
        <begin position="148"/>
        <end position="171"/>
    </location>
</feature>
<dbReference type="EMBL" id="CP110257">
    <property type="protein sequence ID" value="UZD55000.1"/>
    <property type="molecule type" value="Genomic_DNA"/>
</dbReference>
<feature type="compositionally biased region" description="Low complexity" evidence="1">
    <location>
        <begin position="317"/>
        <end position="336"/>
    </location>
</feature>
<dbReference type="RefSeq" id="WP_264892719.1">
    <property type="nucleotide sequence ID" value="NZ_CP110257.1"/>
</dbReference>
<name>A0ABY6MSK8_9BURK</name>
<feature type="transmembrane region" description="Helical" evidence="2">
    <location>
        <begin position="237"/>
        <end position="253"/>
    </location>
</feature>
<evidence type="ECO:0000256" key="1">
    <source>
        <dbReference type="SAM" id="MobiDB-lite"/>
    </source>
</evidence>
<feature type="transmembrane region" description="Helical" evidence="2">
    <location>
        <begin position="57"/>
        <end position="79"/>
    </location>
</feature>
<dbReference type="Proteomes" id="UP001163266">
    <property type="component" value="Chromosome"/>
</dbReference>
<gene>
    <name evidence="3" type="ORF">OMP39_15255</name>
</gene>
<proteinExistence type="predicted"/>
<keyword evidence="4" id="KW-1185">Reference proteome</keyword>
<evidence type="ECO:0000256" key="2">
    <source>
        <dbReference type="SAM" id="Phobius"/>
    </source>
</evidence>